<evidence type="ECO:0000256" key="7">
    <source>
        <dbReference type="ARBA" id="ARBA00033659"/>
    </source>
</evidence>
<dbReference type="GO" id="GO:0009045">
    <property type="term" value="F:xylose isomerase activity"/>
    <property type="evidence" value="ECO:0007669"/>
    <property type="project" value="UniProtKB-EC"/>
</dbReference>
<protein>
    <recommendedName>
        <fullName evidence="2 8">Xylose isomerase</fullName>
        <ecNumber evidence="2 8">5.3.1.5</ecNumber>
    </recommendedName>
</protein>
<keyword evidence="6 8" id="KW-0119">Carbohydrate metabolism</keyword>
<dbReference type="PANTHER" id="PTHR48408:SF1">
    <property type="entry name" value="XYLOSE ISOMERASE"/>
    <property type="match status" value="1"/>
</dbReference>
<keyword evidence="10" id="KW-1185">Reference proteome</keyword>
<dbReference type="GO" id="GO:0046872">
    <property type="term" value="F:metal ion binding"/>
    <property type="evidence" value="ECO:0007669"/>
    <property type="project" value="UniProtKB-KW"/>
</dbReference>
<dbReference type="PROSITE" id="PS51415">
    <property type="entry name" value="XYLOSE_ISOMERASE"/>
    <property type="match status" value="1"/>
</dbReference>
<reference evidence="9 10" key="1">
    <citation type="journal article" date="2024" name="BMC Genomics">
        <title>Genome assembly of redclaw crayfish (Cherax quadricarinatus) provides insights into its immune adaptation and hypoxia tolerance.</title>
        <authorList>
            <person name="Liu Z."/>
            <person name="Zheng J."/>
            <person name="Li H."/>
            <person name="Fang K."/>
            <person name="Wang S."/>
            <person name="He J."/>
            <person name="Zhou D."/>
            <person name="Weng S."/>
            <person name="Chi M."/>
            <person name="Gu Z."/>
            <person name="He J."/>
            <person name="Li F."/>
            <person name="Wang M."/>
        </authorList>
    </citation>
    <scope>NUCLEOTIDE SEQUENCE [LARGE SCALE GENOMIC DNA]</scope>
    <source>
        <strain evidence="9">ZL_2023a</strain>
    </source>
</reference>
<evidence type="ECO:0000256" key="3">
    <source>
        <dbReference type="ARBA" id="ARBA00022629"/>
    </source>
</evidence>
<evidence type="ECO:0000256" key="1">
    <source>
        <dbReference type="ARBA" id="ARBA00005765"/>
    </source>
</evidence>
<keyword evidence="4 8" id="KW-0479">Metal-binding</keyword>
<gene>
    <name evidence="9" type="ORF">OTU49_002224</name>
</gene>
<accession>A0AAW0XAF0</accession>
<evidence type="ECO:0000256" key="2">
    <source>
        <dbReference type="ARBA" id="ARBA00011958"/>
    </source>
</evidence>
<dbReference type="SUPFAM" id="SSF51658">
    <property type="entry name" value="Xylose isomerase-like"/>
    <property type="match status" value="1"/>
</dbReference>
<proteinExistence type="inferred from homology"/>
<evidence type="ECO:0000256" key="4">
    <source>
        <dbReference type="ARBA" id="ARBA00022723"/>
    </source>
</evidence>
<dbReference type="HAMAP" id="MF_00455">
    <property type="entry name" value="Xylose_isom_A"/>
    <property type="match status" value="1"/>
</dbReference>
<keyword evidence="5 8" id="KW-0413">Isomerase</keyword>
<organism evidence="9 10">
    <name type="scientific">Cherax quadricarinatus</name>
    <name type="common">Australian red claw crayfish</name>
    <dbReference type="NCBI Taxonomy" id="27406"/>
    <lineage>
        <taxon>Eukaryota</taxon>
        <taxon>Metazoa</taxon>
        <taxon>Ecdysozoa</taxon>
        <taxon>Arthropoda</taxon>
        <taxon>Crustacea</taxon>
        <taxon>Multicrustacea</taxon>
        <taxon>Malacostraca</taxon>
        <taxon>Eumalacostraca</taxon>
        <taxon>Eucarida</taxon>
        <taxon>Decapoda</taxon>
        <taxon>Pleocyemata</taxon>
        <taxon>Astacidea</taxon>
        <taxon>Parastacoidea</taxon>
        <taxon>Parastacidae</taxon>
        <taxon>Cherax</taxon>
    </lineage>
</organism>
<dbReference type="EMBL" id="JARKIK010000030">
    <property type="protein sequence ID" value="KAK8741450.1"/>
    <property type="molecule type" value="Genomic_DNA"/>
</dbReference>
<dbReference type="Gene3D" id="3.20.20.150">
    <property type="entry name" value="Divalent-metal-dependent TIM barrel enzymes"/>
    <property type="match status" value="1"/>
</dbReference>
<dbReference type="PRINTS" id="PR00688">
    <property type="entry name" value="XYLOSISMRASE"/>
</dbReference>
<sequence>MNKYFPGIGRVEYRPDAGPEDTLVFRHYNATETVHGRSMEEWLRFSVCYFNTFRYLGSDNHYGERAHQRAWEDASHSLDNYKRRMIAAFELLHKLTVRYYSVSDRDMAPEGDNFDETNSYLEEMVTLAAELQKQTGIKPLYYSADLFTHPRYMNGAGANPDAHVFAYACAQVKRSLEAAKRLGAENFVFFNPRDGYQSVLQRQFFRDMSHMAQLYRMAAQYKDKISYKGQLLIQPKPSDPRRHQYEADAMATMHMLRHFGLEKQYKLYIKPAFSRLTGRPYEHDVYIAAAYNMLGSVDASDSFPELKATSDICARDVCDATYVMKCVLEQGGLQHGGFTLGGRVRRESVEPRDLFHGHILAMDTFARALKNAARMISDGCFARSLQHRYSSYKSGFGERVERNTATLEDCEDFVRKNGEPELHSARYEHFESMFNYYVYPPRQ</sequence>
<dbReference type="PANTHER" id="PTHR48408">
    <property type="match status" value="1"/>
</dbReference>
<evidence type="ECO:0000256" key="8">
    <source>
        <dbReference type="RuleBase" id="RU000609"/>
    </source>
</evidence>
<keyword evidence="3 8" id="KW-0859">Xylose metabolism</keyword>
<dbReference type="InterPro" id="IPR036237">
    <property type="entry name" value="Xyl_isomerase-like_sf"/>
</dbReference>
<comment type="similarity">
    <text evidence="1 8">Belongs to the xylose isomerase family.</text>
</comment>
<evidence type="ECO:0000256" key="6">
    <source>
        <dbReference type="ARBA" id="ARBA00023277"/>
    </source>
</evidence>
<dbReference type="Proteomes" id="UP001445076">
    <property type="component" value="Unassembled WGS sequence"/>
</dbReference>
<comment type="caution">
    <text evidence="9">The sequence shown here is derived from an EMBL/GenBank/DDBJ whole genome shotgun (WGS) entry which is preliminary data.</text>
</comment>
<comment type="catalytic activity">
    <reaction evidence="7 8">
        <text>alpha-D-xylose = alpha-D-xylulofuranose</text>
        <dbReference type="Rhea" id="RHEA:22816"/>
        <dbReference type="ChEBI" id="CHEBI:28518"/>
        <dbReference type="ChEBI" id="CHEBI:188998"/>
        <dbReference type="EC" id="5.3.1.5"/>
    </reaction>
</comment>
<dbReference type="AlphaFoldDB" id="A0AAW0XAF0"/>
<name>A0AAW0XAF0_CHEQU</name>
<dbReference type="EC" id="5.3.1.5" evidence="2 8"/>
<evidence type="ECO:0000256" key="5">
    <source>
        <dbReference type="ARBA" id="ARBA00023235"/>
    </source>
</evidence>
<evidence type="ECO:0000313" key="10">
    <source>
        <dbReference type="Proteomes" id="UP001445076"/>
    </source>
</evidence>
<dbReference type="GO" id="GO:0042732">
    <property type="term" value="P:D-xylose metabolic process"/>
    <property type="evidence" value="ECO:0007669"/>
    <property type="project" value="UniProtKB-KW"/>
</dbReference>
<dbReference type="InterPro" id="IPR001998">
    <property type="entry name" value="Xylose_isomerase"/>
</dbReference>
<evidence type="ECO:0000313" key="9">
    <source>
        <dbReference type="EMBL" id="KAK8741450.1"/>
    </source>
</evidence>